<name>A0A0D8IYD9_9FIRM</name>
<feature type="domain" description="MTTase N-terminal" evidence="8">
    <location>
        <begin position="1"/>
        <end position="113"/>
    </location>
</feature>
<dbReference type="PANTHER" id="PTHR11918:SF45">
    <property type="entry name" value="THREONYLCARBAMOYLADENOSINE TRNA METHYLTHIOTRANSFERASE"/>
    <property type="match status" value="1"/>
</dbReference>
<dbReference type="InterPro" id="IPR006638">
    <property type="entry name" value="Elp3/MiaA/NifB-like_rSAM"/>
</dbReference>
<evidence type="ECO:0000313" key="11">
    <source>
        <dbReference type="Proteomes" id="UP000032483"/>
    </source>
</evidence>
<evidence type="ECO:0000256" key="4">
    <source>
        <dbReference type="ARBA" id="ARBA00022691"/>
    </source>
</evidence>
<dbReference type="InterPro" id="IPR058240">
    <property type="entry name" value="rSAM_sf"/>
</dbReference>
<dbReference type="GO" id="GO:0046872">
    <property type="term" value="F:metal ion binding"/>
    <property type="evidence" value="ECO:0007669"/>
    <property type="project" value="UniProtKB-KW"/>
</dbReference>
<organism evidence="10 11">
    <name type="scientific">Ruthenibacterium lactatiformans</name>
    <dbReference type="NCBI Taxonomy" id="1550024"/>
    <lineage>
        <taxon>Bacteria</taxon>
        <taxon>Bacillati</taxon>
        <taxon>Bacillota</taxon>
        <taxon>Clostridia</taxon>
        <taxon>Eubacteriales</taxon>
        <taxon>Oscillospiraceae</taxon>
        <taxon>Ruthenibacterium</taxon>
    </lineage>
</organism>
<dbReference type="InterPro" id="IPR007197">
    <property type="entry name" value="rSAM"/>
</dbReference>
<accession>A0A0D8IYD9</accession>
<evidence type="ECO:0000256" key="3">
    <source>
        <dbReference type="ARBA" id="ARBA00022679"/>
    </source>
</evidence>
<proteinExistence type="predicted"/>
<dbReference type="CDD" id="cd01335">
    <property type="entry name" value="Radical_SAM"/>
    <property type="match status" value="1"/>
</dbReference>
<dbReference type="Gene3D" id="3.40.50.12160">
    <property type="entry name" value="Methylthiotransferase, N-terminal domain"/>
    <property type="match status" value="1"/>
</dbReference>
<reference evidence="10" key="1">
    <citation type="submission" date="2015-02" db="EMBL/GenBank/DDBJ databases">
        <title>A novel member of the family Ruminococcaceae isolated from human feces.</title>
        <authorList>
            <person name="Shkoporov A.N."/>
            <person name="Chaplin A.V."/>
            <person name="Motuzova O.V."/>
            <person name="Kafarskaia L.I."/>
            <person name="Khokhlova E.V."/>
            <person name="Efimov B.A."/>
        </authorList>
    </citation>
    <scope>NUCLEOTIDE SEQUENCE [LARGE SCALE GENOMIC DNA]</scope>
    <source>
        <strain evidence="10">585-1</strain>
    </source>
</reference>
<evidence type="ECO:0000256" key="6">
    <source>
        <dbReference type="ARBA" id="ARBA00023004"/>
    </source>
</evidence>
<dbReference type="Gene3D" id="3.80.30.20">
    <property type="entry name" value="tm_1862 like domain"/>
    <property type="match status" value="1"/>
</dbReference>
<keyword evidence="6" id="KW-0408">Iron</keyword>
<feature type="domain" description="Radical SAM core" evidence="9">
    <location>
        <begin position="138"/>
        <end position="366"/>
    </location>
</feature>
<dbReference type="PROSITE" id="PS01278">
    <property type="entry name" value="MTTASE_RADICAL"/>
    <property type="match status" value="1"/>
</dbReference>
<dbReference type="GO" id="GO:0051539">
    <property type="term" value="F:4 iron, 4 sulfur cluster binding"/>
    <property type="evidence" value="ECO:0007669"/>
    <property type="project" value="UniProtKB-KW"/>
</dbReference>
<dbReference type="InterPro" id="IPR020612">
    <property type="entry name" value="Methylthiotransferase_CS"/>
</dbReference>
<keyword evidence="5" id="KW-0479">Metal-binding</keyword>
<evidence type="ECO:0000259" key="9">
    <source>
        <dbReference type="PROSITE" id="PS51918"/>
    </source>
</evidence>
<evidence type="ECO:0000256" key="1">
    <source>
        <dbReference type="ARBA" id="ARBA00001966"/>
    </source>
</evidence>
<dbReference type="SFLD" id="SFLDG01061">
    <property type="entry name" value="methylthiotransferase"/>
    <property type="match status" value="1"/>
</dbReference>
<dbReference type="SFLD" id="SFLDS00029">
    <property type="entry name" value="Radical_SAM"/>
    <property type="match status" value="1"/>
</dbReference>
<keyword evidence="3" id="KW-0808">Transferase</keyword>
<dbReference type="NCBIfam" id="TIGR00089">
    <property type="entry name" value="MiaB/RimO family radical SAM methylthiotransferase"/>
    <property type="match status" value="1"/>
</dbReference>
<dbReference type="EMBL" id="JXXK01000016">
    <property type="protein sequence ID" value="KJF39519.1"/>
    <property type="molecule type" value="Genomic_DNA"/>
</dbReference>
<dbReference type="InterPro" id="IPR005839">
    <property type="entry name" value="Methylthiotransferase"/>
</dbReference>
<sequence>MKVAFYTLGCKVNQNETGALAQLFYENGFEPAPDGGEADVYIVNSCTVTAGGDKKSRQWLRRAKRRNPGAVTVLTGCFPQAFPGEALAVEEADIITGSGARRRVLDNVLRFLQEGGRIVDIAPHEKSERFEELPMERLEGHTRAFMKIEDGCNRRCAYCVIPRARGSVRSRAEESILGELAALAKGGYAEVVFSGINLSSYGRDTGTDLAEIVEKAAQVPGIRRIRLGSLEPDLMTEEMIARMARVPALCPQFHLSLQSGCDATLRRMRRIYDTAGYRAVVEKLRAAFPGASFTTDVIVGFPGETETDFEESAAFVREIGFLKVHVFSFSRRAGTPAYDMPDQIDEAEKARRSHRLQAEADAVRARVIAGMEGCPVEVLLEKPVNNTLFTGYTREYVPVLLKAPGHRQGGIVHAVLGAFDGTRCTAALAE</sequence>
<dbReference type="InterPro" id="IPR006467">
    <property type="entry name" value="MiaB-like_bact"/>
</dbReference>
<dbReference type="Pfam" id="PF04055">
    <property type="entry name" value="Radical_SAM"/>
    <property type="match status" value="1"/>
</dbReference>
<protein>
    <submittedName>
        <fullName evidence="10">tRNA modifying enzyme</fullName>
    </submittedName>
</protein>
<dbReference type="GeneID" id="42857201"/>
<comment type="caution">
    <text evidence="10">The sequence shown here is derived from an EMBL/GenBank/DDBJ whole genome shotgun (WGS) entry which is preliminary data.</text>
</comment>
<keyword evidence="7" id="KW-0411">Iron-sulfur</keyword>
<comment type="cofactor">
    <cofactor evidence="1">
        <name>[4Fe-4S] cluster</name>
        <dbReference type="ChEBI" id="CHEBI:49883"/>
    </cofactor>
</comment>
<dbReference type="Proteomes" id="UP000032483">
    <property type="component" value="Unassembled WGS sequence"/>
</dbReference>
<dbReference type="RefSeq" id="WP_050005613.1">
    <property type="nucleotide sequence ID" value="NZ_JBKVGE010000009.1"/>
</dbReference>
<keyword evidence="2" id="KW-0004">4Fe-4S</keyword>
<dbReference type="GO" id="GO:0035598">
    <property type="term" value="F:tRNA (N(6)-L-threonylcarbamoyladenosine(37)-C(2))-methylthiotransferase activity"/>
    <property type="evidence" value="ECO:0007669"/>
    <property type="project" value="TreeGrafter"/>
</dbReference>
<dbReference type="InterPro" id="IPR023404">
    <property type="entry name" value="rSAM_horseshoe"/>
</dbReference>
<dbReference type="PROSITE" id="PS51918">
    <property type="entry name" value="RADICAL_SAM"/>
    <property type="match status" value="1"/>
</dbReference>
<evidence type="ECO:0000313" key="10">
    <source>
        <dbReference type="EMBL" id="KJF39519.1"/>
    </source>
</evidence>
<evidence type="ECO:0000256" key="7">
    <source>
        <dbReference type="ARBA" id="ARBA00023014"/>
    </source>
</evidence>
<dbReference type="FunFam" id="3.80.30.20:FF:000001">
    <property type="entry name" value="tRNA-2-methylthio-N(6)-dimethylallyladenosine synthase 2"/>
    <property type="match status" value="1"/>
</dbReference>
<dbReference type="PATRIC" id="fig|1550024.3.peg.2624"/>
<dbReference type="SFLD" id="SFLDG01082">
    <property type="entry name" value="B12-binding_domain_containing"/>
    <property type="match status" value="1"/>
</dbReference>
<dbReference type="PROSITE" id="PS51449">
    <property type="entry name" value="MTTASE_N"/>
    <property type="match status" value="1"/>
</dbReference>
<dbReference type="PANTHER" id="PTHR11918">
    <property type="entry name" value="RADICAL SAM PROTEINS"/>
    <property type="match status" value="1"/>
</dbReference>
<dbReference type="InterPro" id="IPR038135">
    <property type="entry name" value="Methylthiotransferase_N_sf"/>
</dbReference>
<gene>
    <name evidence="10" type="ORF">TQ39_11490</name>
</gene>
<evidence type="ECO:0000256" key="5">
    <source>
        <dbReference type="ARBA" id="ARBA00022723"/>
    </source>
</evidence>
<evidence type="ECO:0000256" key="2">
    <source>
        <dbReference type="ARBA" id="ARBA00022485"/>
    </source>
</evidence>
<dbReference type="NCBIfam" id="TIGR01579">
    <property type="entry name" value="MiaB-like-C"/>
    <property type="match status" value="1"/>
</dbReference>
<keyword evidence="11" id="KW-1185">Reference proteome</keyword>
<evidence type="ECO:0000259" key="8">
    <source>
        <dbReference type="PROSITE" id="PS51449"/>
    </source>
</evidence>
<keyword evidence="4" id="KW-0949">S-adenosyl-L-methionine</keyword>
<dbReference type="AlphaFoldDB" id="A0A0D8IYD9"/>
<dbReference type="SUPFAM" id="SSF102114">
    <property type="entry name" value="Radical SAM enzymes"/>
    <property type="match status" value="1"/>
</dbReference>
<dbReference type="SMART" id="SM00729">
    <property type="entry name" value="Elp3"/>
    <property type="match status" value="1"/>
</dbReference>
<dbReference type="InterPro" id="IPR013848">
    <property type="entry name" value="Methylthiotransferase_N"/>
</dbReference>
<dbReference type="Pfam" id="PF00919">
    <property type="entry name" value="UPF0004"/>
    <property type="match status" value="1"/>
</dbReference>